<dbReference type="EMBL" id="JAATJH010000003">
    <property type="protein sequence ID" value="NJC26737.1"/>
    <property type="molecule type" value="Genomic_DNA"/>
</dbReference>
<reference evidence="1 2" key="1">
    <citation type="submission" date="2020-03" db="EMBL/GenBank/DDBJ databases">
        <title>Genomic Encyclopedia of Type Strains, Phase IV (KMG-IV): sequencing the most valuable type-strain genomes for metagenomic binning, comparative biology and taxonomic classification.</title>
        <authorList>
            <person name="Goeker M."/>
        </authorList>
    </citation>
    <scope>NUCLEOTIDE SEQUENCE [LARGE SCALE GENOMIC DNA]</scope>
    <source>
        <strain evidence="1 2">DSM 105096</strain>
    </source>
</reference>
<dbReference type="SUPFAM" id="SSF56925">
    <property type="entry name" value="OMPA-like"/>
    <property type="match status" value="1"/>
</dbReference>
<evidence type="ECO:0000313" key="2">
    <source>
        <dbReference type="Proteomes" id="UP000770785"/>
    </source>
</evidence>
<organism evidence="1 2">
    <name type="scientific">Neolewinella antarctica</name>
    <dbReference type="NCBI Taxonomy" id="442734"/>
    <lineage>
        <taxon>Bacteria</taxon>
        <taxon>Pseudomonadati</taxon>
        <taxon>Bacteroidota</taxon>
        <taxon>Saprospiria</taxon>
        <taxon>Saprospirales</taxon>
        <taxon>Lewinellaceae</taxon>
        <taxon>Neolewinella</taxon>
    </lineage>
</organism>
<proteinExistence type="predicted"/>
<sequence length="318" mass="35850">MRLTKILLSHRPRAYRRSGLTLLCFVLSLGWLGAQGSGVPASRPDTTAPAPPTTIAGEMAMPILDTSLLSPALKRRYLKLYRQQQGRGSFKGNWQVTASLGVGSTSDKDYRNYTYTRTATPGNGRSFILPSGEIVFTERSASFRNGRDQDLTSATTLYPRLGVARQTRRGWYFHASTGYYYNRLQLKGDNPYVGLNDDEVQLVVTSREDAVSLEFGIQYTFMRSRRFRPFLGAGLFSTLYYRGEERWDFYDANTRQQGVFRGFRSEEFFPIYPELGLTAGFQFAVTERVSVGAQLFSNGGSNVYYDAPFGAEVRYALK</sequence>
<gene>
    <name evidence="1" type="ORF">GGR27_002247</name>
</gene>
<dbReference type="Proteomes" id="UP000770785">
    <property type="component" value="Unassembled WGS sequence"/>
</dbReference>
<dbReference type="Gene3D" id="2.40.160.20">
    <property type="match status" value="1"/>
</dbReference>
<name>A0ABX0XBY9_9BACT</name>
<dbReference type="RefSeq" id="WP_168037501.1">
    <property type="nucleotide sequence ID" value="NZ_JAATJH010000003.1"/>
</dbReference>
<evidence type="ECO:0008006" key="3">
    <source>
        <dbReference type="Google" id="ProtNLM"/>
    </source>
</evidence>
<keyword evidence="2" id="KW-1185">Reference proteome</keyword>
<comment type="caution">
    <text evidence="1">The sequence shown here is derived from an EMBL/GenBank/DDBJ whole genome shotgun (WGS) entry which is preliminary data.</text>
</comment>
<dbReference type="InterPro" id="IPR011250">
    <property type="entry name" value="OMP/PagP_B-barrel"/>
</dbReference>
<accession>A0ABX0XBY9</accession>
<evidence type="ECO:0000313" key="1">
    <source>
        <dbReference type="EMBL" id="NJC26737.1"/>
    </source>
</evidence>
<protein>
    <recommendedName>
        <fullName evidence="3">Outer membrane protein beta-barrel domain-containing protein</fullName>
    </recommendedName>
</protein>